<dbReference type="PANTHER" id="PTHR33112">
    <property type="entry name" value="DOMAIN PROTEIN, PUTATIVE-RELATED"/>
    <property type="match status" value="1"/>
</dbReference>
<dbReference type="Pfam" id="PF06985">
    <property type="entry name" value="HET"/>
    <property type="match status" value="1"/>
</dbReference>
<name>A0AAN6QD90_9PEZI</name>
<sequence>DPAAWFIKSRPVLGYADEPKVFATAKSWIEDCRCSHTETCPLNTNVALPSRLIDVGDATIAPDVRLRVTEQGDTGEYAALSYCWGGPQPVKATLGDLDSMKQRIALADLPRTLQDAVRLTRGIGQRYLWVDALCIIQDSDEDKKREIQRMDMIYKNAVVTISAAAASAVSEGFLGRPPEPLPTLEWQLDVPDAGTHTLFISTLLDMYWPDDPLDRRGWVLQESYLSPRLLILSKQEPIWHCRAAKFTTAKGSYLEYSGFRKRFPIRWPSDLEKPGHLLWAELVQHFTQRLLTIKEDRLNAVAGIAADLQRLWADEYLYGLWKHCFVQLLAWLTVPPASLSSGGRSSRAPTWSWASLDSPIYFHHP</sequence>
<organism evidence="2 3">
    <name type="scientific">Parathielavia hyrcaniae</name>
    <dbReference type="NCBI Taxonomy" id="113614"/>
    <lineage>
        <taxon>Eukaryota</taxon>
        <taxon>Fungi</taxon>
        <taxon>Dikarya</taxon>
        <taxon>Ascomycota</taxon>
        <taxon>Pezizomycotina</taxon>
        <taxon>Sordariomycetes</taxon>
        <taxon>Sordariomycetidae</taxon>
        <taxon>Sordariales</taxon>
        <taxon>Chaetomiaceae</taxon>
        <taxon>Parathielavia</taxon>
    </lineage>
</organism>
<comment type="caution">
    <text evidence="2">The sequence shown here is derived from an EMBL/GenBank/DDBJ whole genome shotgun (WGS) entry which is preliminary data.</text>
</comment>
<keyword evidence="3" id="KW-1185">Reference proteome</keyword>
<evidence type="ECO:0000313" key="3">
    <source>
        <dbReference type="Proteomes" id="UP001305647"/>
    </source>
</evidence>
<dbReference type="PANTHER" id="PTHR33112:SF16">
    <property type="entry name" value="HETEROKARYON INCOMPATIBILITY DOMAIN-CONTAINING PROTEIN"/>
    <property type="match status" value="1"/>
</dbReference>
<gene>
    <name evidence="2" type="ORF">N658DRAFT_407753</name>
</gene>
<protein>
    <submittedName>
        <fullName evidence="2">HET-domain-containing protein</fullName>
    </submittedName>
</protein>
<reference evidence="2" key="1">
    <citation type="journal article" date="2023" name="Mol. Phylogenet. Evol.">
        <title>Genome-scale phylogeny and comparative genomics of the fungal order Sordariales.</title>
        <authorList>
            <person name="Hensen N."/>
            <person name="Bonometti L."/>
            <person name="Westerberg I."/>
            <person name="Brannstrom I.O."/>
            <person name="Guillou S."/>
            <person name="Cros-Aarteil S."/>
            <person name="Calhoun S."/>
            <person name="Haridas S."/>
            <person name="Kuo A."/>
            <person name="Mondo S."/>
            <person name="Pangilinan J."/>
            <person name="Riley R."/>
            <person name="LaButti K."/>
            <person name="Andreopoulos B."/>
            <person name="Lipzen A."/>
            <person name="Chen C."/>
            <person name="Yan M."/>
            <person name="Daum C."/>
            <person name="Ng V."/>
            <person name="Clum A."/>
            <person name="Steindorff A."/>
            <person name="Ohm R.A."/>
            <person name="Martin F."/>
            <person name="Silar P."/>
            <person name="Natvig D.O."/>
            <person name="Lalanne C."/>
            <person name="Gautier V."/>
            <person name="Ament-Velasquez S.L."/>
            <person name="Kruys A."/>
            <person name="Hutchinson M.I."/>
            <person name="Powell A.J."/>
            <person name="Barry K."/>
            <person name="Miller A.N."/>
            <person name="Grigoriev I.V."/>
            <person name="Debuchy R."/>
            <person name="Gladieux P."/>
            <person name="Hiltunen Thoren M."/>
            <person name="Johannesson H."/>
        </authorList>
    </citation>
    <scope>NUCLEOTIDE SEQUENCE</scope>
    <source>
        <strain evidence="2">CBS 757.83</strain>
    </source>
</reference>
<accession>A0AAN6QD90</accession>
<proteinExistence type="predicted"/>
<dbReference type="InterPro" id="IPR010730">
    <property type="entry name" value="HET"/>
</dbReference>
<dbReference type="EMBL" id="MU863624">
    <property type="protein sequence ID" value="KAK4106654.1"/>
    <property type="molecule type" value="Genomic_DNA"/>
</dbReference>
<dbReference type="Proteomes" id="UP001305647">
    <property type="component" value="Unassembled WGS sequence"/>
</dbReference>
<dbReference type="AlphaFoldDB" id="A0AAN6QD90"/>
<reference evidence="2" key="2">
    <citation type="submission" date="2023-05" db="EMBL/GenBank/DDBJ databases">
        <authorList>
            <consortium name="Lawrence Berkeley National Laboratory"/>
            <person name="Steindorff A."/>
            <person name="Hensen N."/>
            <person name="Bonometti L."/>
            <person name="Westerberg I."/>
            <person name="Brannstrom I.O."/>
            <person name="Guillou S."/>
            <person name="Cros-Aarteil S."/>
            <person name="Calhoun S."/>
            <person name="Haridas S."/>
            <person name="Kuo A."/>
            <person name="Mondo S."/>
            <person name="Pangilinan J."/>
            <person name="Riley R."/>
            <person name="Labutti K."/>
            <person name="Andreopoulos B."/>
            <person name="Lipzen A."/>
            <person name="Chen C."/>
            <person name="Yanf M."/>
            <person name="Daum C."/>
            <person name="Ng V."/>
            <person name="Clum A."/>
            <person name="Ohm R."/>
            <person name="Martin F."/>
            <person name="Silar P."/>
            <person name="Natvig D."/>
            <person name="Lalanne C."/>
            <person name="Gautier V."/>
            <person name="Ament-Velasquez S.L."/>
            <person name="Kruys A."/>
            <person name="Hutchinson M.I."/>
            <person name="Powell A.J."/>
            <person name="Barry K."/>
            <person name="Miller A.N."/>
            <person name="Grigoriev I.V."/>
            <person name="Debuchy R."/>
            <person name="Gladieux P."/>
            <person name="Thoren M.H."/>
            <person name="Johannesson H."/>
        </authorList>
    </citation>
    <scope>NUCLEOTIDE SEQUENCE</scope>
    <source>
        <strain evidence="2">CBS 757.83</strain>
    </source>
</reference>
<feature type="non-terminal residue" evidence="2">
    <location>
        <position position="1"/>
    </location>
</feature>
<evidence type="ECO:0000259" key="1">
    <source>
        <dbReference type="Pfam" id="PF06985"/>
    </source>
</evidence>
<evidence type="ECO:0000313" key="2">
    <source>
        <dbReference type="EMBL" id="KAK4106654.1"/>
    </source>
</evidence>
<feature type="domain" description="Heterokaryon incompatibility" evidence="1">
    <location>
        <begin position="77"/>
        <end position="222"/>
    </location>
</feature>
<feature type="non-terminal residue" evidence="2">
    <location>
        <position position="365"/>
    </location>
</feature>